<evidence type="ECO:0000313" key="3">
    <source>
        <dbReference type="Proteomes" id="UP000748332"/>
    </source>
</evidence>
<dbReference type="InterPro" id="IPR000073">
    <property type="entry name" value="AB_hydrolase_1"/>
</dbReference>
<dbReference type="PANTHER" id="PTHR46438">
    <property type="entry name" value="ALPHA/BETA-HYDROLASES SUPERFAMILY PROTEIN"/>
    <property type="match status" value="1"/>
</dbReference>
<accession>A0A955HZP8</accession>
<comment type="caution">
    <text evidence="2">The sequence shown here is derived from an EMBL/GenBank/DDBJ whole genome shotgun (WGS) entry which is preliminary data.</text>
</comment>
<dbReference type="PANTHER" id="PTHR46438:SF11">
    <property type="entry name" value="LIPASE-RELATED"/>
    <property type="match status" value="1"/>
</dbReference>
<evidence type="ECO:0000259" key="1">
    <source>
        <dbReference type="Pfam" id="PF00561"/>
    </source>
</evidence>
<keyword evidence="2" id="KW-0378">Hydrolase</keyword>
<reference evidence="2" key="1">
    <citation type="submission" date="2020-04" db="EMBL/GenBank/DDBJ databases">
        <authorList>
            <person name="Zhang T."/>
        </authorList>
    </citation>
    <scope>NUCLEOTIDE SEQUENCE</scope>
    <source>
        <strain evidence="2">HKST-UBA16</strain>
    </source>
</reference>
<reference evidence="2" key="2">
    <citation type="journal article" date="2021" name="Microbiome">
        <title>Successional dynamics and alternative stable states in a saline activated sludge microbial community over 9 years.</title>
        <authorList>
            <person name="Wang Y."/>
            <person name="Ye J."/>
            <person name="Ju F."/>
            <person name="Liu L."/>
            <person name="Boyd J.A."/>
            <person name="Deng Y."/>
            <person name="Parks D.H."/>
            <person name="Jiang X."/>
            <person name="Yin X."/>
            <person name="Woodcroft B.J."/>
            <person name="Tyson G.W."/>
            <person name="Hugenholtz P."/>
            <person name="Polz M.F."/>
            <person name="Zhang T."/>
        </authorList>
    </citation>
    <scope>NUCLEOTIDE SEQUENCE</scope>
    <source>
        <strain evidence="2">HKST-UBA16</strain>
    </source>
</reference>
<dbReference type="SUPFAM" id="SSF53474">
    <property type="entry name" value="alpha/beta-Hydrolases"/>
    <property type="match status" value="1"/>
</dbReference>
<feature type="domain" description="AB hydrolase-1" evidence="1">
    <location>
        <begin position="19"/>
        <end position="125"/>
    </location>
</feature>
<dbReference type="AlphaFoldDB" id="A0A955HZP8"/>
<dbReference type="Pfam" id="PF00561">
    <property type="entry name" value="Abhydrolase_1"/>
    <property type="match status" value="1"/>
</dbReference>
<protein>
    <submittedName>
        <fullName evidence="2">Alpha/beta hydrolase</fullName>
    </submittedName>
</protein>
<name>A0A955HZP8_9BACT</name>
<feature type="non-terminal residue" evidence="2">
    <location>
        <position position="193"/>
    </location>
</feature>
<dbReference type="InterPro" id="IPR029058">
    <property type="entry name" value="AB_hydrolase_fold"/>
</dbReference>
<organism evidence="2 3">
    <name type="scientific">Candidatus Dojkabacteria bacterium</name>
    <dbReference type="NCBI Taxonomy" id="2099670"/>
    <lineage>
        <taxon>Bacteria</taxon>
        <taxon>Candidatus Dojkabacteria</taxon>
    </lineage>
</organism>
<dbReference type="Gene3D" id="3.40.50.1820">
    <property type="entry name" value="alpha/beta hydrolase"/>
    <property type="match status" value="1"/>
</dbReference>
<dbReference type="Proteomes" id="UP000748332">
    <property type="component" value="Unassembled WGS sequence"/>
</dbReference>
<gene>
    <name evidence="2" type="ORF">KC622_02105</name>
</gene>
<dbReference type="EMBL" id="JAGQLM010000085">
    <property type="protein sequence ID" value="MCA9375102.1"/>
    <property type="molecule type" value="Genomic_DNA"/>
</dbReference>
<sequence>MKFEFAGTTCYYKEIGSGKPLLLVHGWGGSSQSLLSLAKRLKDSYKVYMLDLPGFGKSEAPKSAWGVDEYSAFVSEFLEQVIKTPVIYFGHSFGGGIGVYLAANLPSMFDRLILCGAAIIRNPTEARASKIIKKVIPFYSSFKKYFRPARKLYYKIFYPRSDLLKNEHLEGSFRKIINQDLSSYLPKITTPTL</sequence>
<dbReference type="PRINTS" id="PR00111">
    <property type="entry name" value="ABHYDROLASE"/>
</dbReference>
<dbReference type="GO" id="GO:0016787">
    <property type="term" value="F:hydrolase activity"/>
    <property type="evidence" value="ECO:0007669"/>
    <property type="project" value="UniProtKB-KW"/>
</dbReference>
<evidence type="ECO:0000313" key="2">
    <source>
        <dbReference type="EMBL" id="MCA9375102.1"/>
    </source>
</evidence>
<proteinExistence type="predicted"/>